<organism evidence="8">
    <name type="scientific">Stygiella incarcerata</name>
    <dbReference type="NCBI Taxonomy" id="1712417"/>
    <lineage>
        <taxon>Eukaryota</taxon>
        <taxon>Discoba</taxon>
        <taxon>Jakobida</taxon>
        <taxon>Andalucina</taxon>
        <taxon>Stygiellidae</taxon>
        <taxon>Stygiella</taxon>
    </lineage>
</organism>
<dbReference type="AlphaFoldDB" id="A0A192ZI53"/>
<keyword evidence="5" id="KW-0411">Iron-sulfur</keyword>
<evidence type="ECO:0000256" key="1">
    <source>
        <dbReference type="ARBA" id="ARBA00010914"/>
    </source>
</evidence>
<dbReference type="PANTHER" id="PTHR23426:SF65">
    <property type="entry name" value="FERREDOXIN-2, MITOCHONDRIAL"/>
    <property type="match status" value="1"/>
</dbReference>
<evidence type="ECO:0000259" key="7">
    <source>
        <dbReference type="PROSITE" id="PS51085"/>
    </source>
</evidence>
<evidence type="ECO:0000256" key="5">
    <source>
        <dbReference type="ARBA" id="ARBA00023014"/>
    </source>
</evidence>
<evidence type="ECO:0000256" key="4">
    <source>
        <dbReference type="ARBA" id="ARBA00023004"/>
    </source>
</evidence>
<keyword evidence="2" id="KW-0001">2Fe-2S</keyword>
<keyword evidence="3" id="KW-0479">Metal-binding</keyword>
<evidence type="ECO:0000256" key="3">
    <source>
        <dbReference type="ARBA" id="ARBA00022723"/>
    </source>
</evidence>
<keyword evidence="4" id="KW-0408">Iron</keyword>
<feature type="domain" description="2Fe-2S ferredoxin-type" evidence="7">
    <location>
        <begin position="36"/>
        <end position="138"/>
    </location>
</feature>
<dbReference type="Pfam" id="PF00111">
    <property type="entry name" value="Fer2"/>
    <property type="match status" value="1"/>
</dbReference>
<dbReference type="GO" id="GO:0005739">
    <property type="term" value="C:mitochondrion"/>
    <property type="evidence" value="ECO:0007669"/>
    <property type="project" value="TreeGrafter"/>
</dbReference>
<gene>
    <name evidence="8" type="primary">YAH1</name>
</gene>
<evidence type="ECO:0000256" key="2">
    <source>
        <dbReference type="ARBA" id="ARBA00022714"/>
    </source>
</evidence>
<reference evidence="8" key="1">
    <citation type="journal article" date="2016" name="Mol. Biol. Evol.">
        <title>Novel hydrogenosomes in the microaerophilic jakobid Stygiella incarcerata.</title>
        <authorList>
            <person name="Leger M.M."/>
            <person name="Eme L."/>
            <person name="Hug L.A."/>
            <person name="Roger A.J."/>
        </authorList>
    </citation>
    <scope>NUCLEOTIDE SEQUENCE</scope>
</reference>
<evidence type="ECO:0000313" key="8">
    <source>
        <dbReference type="EMBL" id="ANM86764.1"/>
    </source>
</evidence>
<dbReference type="PROSITE" id="PS00814">
    <property type="entry name" value="ADX"/>
    <property type="match status" value="1"/>
</dbReference>
<comment type="similarity">
    <text evidence="1">Belongs to the adrenodoxin/putidaredoxin family.</text>
</comment>
<dbReference type="GO" id="GO:0051537">
    <property type="term" value="F:2 iron, 2 sulfur cluster binding"/>
    <property type="evidence" value="ECO:0007669"/>
    <property type="project" value="UniProtKB-KW"/>
</dbReference>
<dbReference type="GO" id="GO:0009055">
    <property type="term" value="F:electron transfer activity"/>
    <property type="evidence" value="ECO:0007669"/>
    <property type="project" value="TreeGrafter"/>
</dbReference>
<dbReference type="InterPro" id="IPR001041">
    <property type="entry name" value="2Fe-2S_ferredoxin-type"/>
</dbReference>
<dbReference type="GO" id="GO:0140647">
    <property type="term" value="P:P450-containing electron transport chain"/>
    <property type="evidence" value="ECO:0007669"/>
    <property type="project" value="InterPro"/>
</dbReference>
<dbReference type="PRINTS" id="PR00355">
    <property type="entry name" value="ADRENODOXIN"/>
</dbReference>
<evidence type="ECO:0000256" key="6">
    <source>
        <dbReference type="ARBA" id="ARBA00034078"/>
    </source>
</evidence>
<dbReference type="SUPFAM" id="SSF54292">
    <property type="entry name" value="2Fe-2S ferredoxin-like"/>
    <property type="match status" value="1"/>
</dbReference>
<proteinExistence type="evidence at transcript level"/>
<dbReference type="Gene3D" id="3.10.20.30">
    <property type="match status" value="1"/>
</dbReference>
<dbReference type="InterPro" id="IPR001055">
    <property type="entry name" value="Adrenodoxin-like"/>
</dbReference>
<dbReference type="GO" id="GO:0046872">
    <property type="term" value="F:metal ion binding"/>
    <property type="evidence" value="ECO:0007669"/>
    <property type="project" value="UniProtKB-KW"/>
</dbReference>
<protein>
    <submittedName>
        <fullName evidence="8">Ferredoxin Yah1</fullName>
    </submittedName>
</protein>
<dbReference type="InterPro" id="IPR018298">
    <property type="entry name" value="Adrenodoxin_Fe-S_BS"/>
</dbReference>
<accession>A0A192ZI53</accession>
<dbReference type="PANTHER" id="PTHR23426">
    <property type="entry name" value="FERREDOXIN/ADRENODOXIN"/>
    <property type="match status" value="1"/>
</dbReference>
<dbReference type="CDD" id="cd00207">
    <property type="entry name" value="fer2"/>
    <property type="match status" value="1"/>
</dbReference>
<dbReference type="EMBL" id="KT984544">
    <property type="protein sequence ID" value="ANM86764.1"/>
    <property type="molecule type" value="mRNA"/>
</dbReference>
<sequence length="151" mass="16591">MLFRRFGVLTRGSNSSFIPFSLSRFFSEAREKTKNIHVTFITSKGEEIETLGAPGMSLLELAHGNGIPLEGACEGSLACSTCHVYVDDEFYDKLPPPETREDDMLDLAFGLQDNSRLGCQIKLTPELDGIRVTLPTATRNLAVDGYVAPPH</sequence>
<name>A0A192ZI53_9EUKA</name>
<dbReference type="PROSITE" id="PS51085">
    <property type="entry name" value="2FE2S_FER_2"/>
    <property type="match status" value="1"/>
</dbReference>
<dbReference type="InterPro" id="IPR012675">
    <property type="entry name" value="Beta-grasp_dom_sf"/>
</dbReference>
<dbReference type="InterPro" id="IPR036010">
    <property type="entry name" value="2Fe-2S_ferredoxin-like_sf"/>
</dbReference>
<comment type="cofactor">
    <cofactor evidence="6">
        <name>[2Fe-2S] cluster</name>
        <dbReference type="ChEBI" id="CHEBI:190135"/>
    </cofactor>
</comment>